<feature type="compositionally biased region" description="Basic and acidic residues" evidence="1">
    <location>
        <begin position="1"/>
        <end position="50"/>
    </location>
</feature>
<sequence>MVKLGEVRIEKEEKSDNQKEKGKESERAKKCEERKEKRRSKWTDWDDANEKGGVTLANQQQSYQQPPQQQIVRHEDGFAKLEGMMQQVIGFTGKLVDRVYSHEDLDLEQEIARESRPTETLVPLPIEIDDSVGLTEVTVHNAQENTNKEDVVEKEIKAVPEPIVEAVSEQEKNQITGKKRPPAPFPQRWVKYKKDEQYKKFLEILWQIQVNIPLIDDLKEMPGPSEFANCSLIDVVDVVLEEDDVTLNLKDPLAHCLMNLDEANDKYLAEWERKTPLAKSSIEEPPKLELKPLPSHLRYAFLGLDSTQPVIISSSLLDVQAEQLLQILLEDGHKPSREHKRRPKPNMKEVVKKEVIKWLDATIIFSISDSNWVSPVQCVSKKGGMTVVKNEKKELISTRTVTGWRIYGYSGYNQISIAPEDREKTSFTYLYGIYAFRRMPFGLCNAPATFQKCMMVIFIDIVDEIMEVFMDDFSVVGNSFDDCLVNLRRVLKRVAFEELKKRLVTASIIDTPNWEQSFELMCDASDYAVGAVLGQ</sequence>
<dbReference type="Pfam" id="PF00078">
    <property type="entry name" value="RVT_1"/>
    <property type="match status" value="1"/>
</dbReference>
<feature type="region of interest" description="Disordered" evidence="1">
    <location>
        <begin position="1"/>
        <end position="68"/>
    </location>
</feature>
<dbReference type="InterPro" id="IPR053134">
    <property type="entry name" value="RNA-dir_DNA_polymerase"/>
</dbReference>
<dbReference type="InterPro" id="IPR043502">
    <property type="entry name" value="DNA/RNA_pol_sf"/>
</dbReference>
<dbReference type="CDD" id="cd01647">
    <property type="entry name" value="RT_LTR"/>
    <property type="match status" value="1"/>
</dbReference>
<protein>
    <recommendedName>
        <fullName evidence="2">Reverse transcriptase domain-containing protein</fullName>
    </recommendedName>
</protein>
<accession>A0A1S3ZI28</accession>
<proteinExistence type="predicted"/>
<feature type="domain" description="Reverse transcriptase" evidence="2">
    <location>
        <begin position="410"/>
        <end position="497"/>
    </location>
</feature>
<dbReference type="SUPFAM" id="SSF56672">
    <property type="entry name" value="DNA/RNA polymerases"/>
    <property type="match status" value="1"/>
</dbReference>
<reference evidence="3" key="1">
    <citation type="submission" date="2025-08" db="UniProtKB">
        <authorList>
            <consortium name="RefSeq"/>
        </authorList>
    </citation>
    <scope>IDENTIFICATION</scope>
</reference>
<feature type="compositionally biased region" description="Low complexity" evidence="1">
    <location>
        <begin position="59"/>
        <end position="68"/>
    </location>
</feature>
<dbReference type="Gene3D" id="3.10.10.10">
    <property type="entry name" value="HIV Type 1 Reverse Transcriptase, subunit A, domain 1"/>
    <property type="match status" value="1"/>
</dbReference>
<dbReference type="RefSeq" id="XP_016463912.1">
    <property type="nucleotide sequence ID" value="XM_016608426.1"/>
</dbReference>
<gene>
    <name evidence="3" type="primary">LOC107786913</name>
</gene>
<dbReference type="AlphaFoldDB" id="A0A1S3ZI28"/>
<dbReference type="PANTHER" id="PTHR24559:SF444">
    <property type="entry name" value="REVERSE TRANSCRIPTASE DOMAIN-CONTAINING PROTEIN"/>
    <property type="match status" value="1"/>
</dbReference>
<evidence type="ECO:0000256" key="1">
    <source>
        <dbReference type="SAM" id="MobiDB-lite"/>
    </source>
</evidence>
<dbReference type="PaxDb" id="4097-A0A1S3ZI28"/>
<dbReference type="InterPro" id="IPR000477">
    <property type="entry name" value="RT_dom"/>
</dbReference>
<dbReference type="KEGG" id="nta:107786913"/>
<organism evidence="3">
    <name type="scientific">Nicotiana tabacum</name>
    <name type="common">Common tobacco</name>
    <dbReference type="NCBI Taxonomy" id="4097"/>
    <lineage>
        <taxon>Eukaryota</taxon>
        <taxon>Viridiplantae</taxon>
        <taxon>Streptophyta</taxon>
        <taxon>Embryophyta</taxon>
        <taxon>Tracheophyta</taxon>
        <taxon>Spermatophyta</taxon>
        <taxon>Magnoliopsida</taxon>
        <taxon>eudicotyledons</taxon>
        <taxon>Gunneridae</taxon>
        <taxon>Pentapetalae</taxon>
        <taxon>asterids</taxon>
        <taxon>lamiids</taxon>
        <taxon>Solanales</taxon>
        <taxon>Solanaceae</taxon>
        <taxon>Nicotianoideae</taxon>
        <taxon>Nicotianeae</taxon>
        <taxon>Nicotiana</taxon>
    </lineage>
</organism>
<name>A0A1S3ZI28_TOBAC</name>
<dbReference type="PANTHER" id="PTHR24559">
    <property type="entry name" value="TRANSPOSON TY3-I GAG-POL POLYPROTEIN"/>
    <property type="match status" value="1"/>
</dbReference>
<evidence type="ECO:0000259" key="2">
    <source>
        <dbReference type="Pfam" id="PF00078"/>
    </source>
</evidence>
<dbReference type="OrthoDB" id="2286242at2759"/>
<evidence type="ECO:0000313" key="3">
    <source>
        <dbReference type="RefSeq" id="XP_016463912.1"/>
    </source>
</evidence>